<keyword evidence="1" id="KW-0175">Coiled coil</keyword>
<evidence type="ECO:0000313" key="4">
    <source>
        <dbReference type="Proteomes" id="UP001280581"/>
    </source>
</evidence>
<proteinExistence type="predicted"/>
<organism evidence="3 4">
    <name type="scientific">Pseudopithomyces chartarum</name>
    <dbReference type="NCBI Taxonomy" id="1892770"/>
    <lineage>
        <taxon>Eukaryota</taxon>
        <taxon>Fungi</taxon>
        <taxon>Dikarya</taxon>
        <taxon>Ascomycota</taxon>
        <taxon>Pezizomycotina</taxon>
        <taxon>Dothideomycetes</taxon>
        <taxon>Pleosporomycetidae</taxon>
        <taxon>Pleosporales</taxon>
        <taxon>Massarineae</taxon>
        <taxon>Didymosphaeriaceae</taxon>
        <taxon>Pseudopithomyces</taxon>
    </lineage>
</organism>
<feature type="region of interest" description="Disordered" evidence="2">
    <location>
        <begin position="54"/>
        <end position="99"/>
    </location>
</feature>
<feature type="compositionally biased region" description="Acidic residues" evidence="2">
    <location>
        <begin position="63"/>
        <end position="91"/>
    </location>
</feature>
<feature type="region of interest" description="Disordered" evidence="2">
    <location>
        <begin position="587"/>
        <end position="693"/>
    </location>
</feature>
<protein>
    <submittedName>
        <fullName evidence="3">Uncharacterized protein</fullName>
    </submittedName>
</protein>
<sequence>MAHRRLPIDTQKFKDIAHTFDGLTVAICNALYEGDLEDEHGHSVQYPRLGNYVEEQSGSESGSEVEDPDEEDEMDIDEEDEEDYEDIEPSDENLTKSKESWKAIWQKGKHEDLAMAVMRHETKNRYDNSATTQDEDTSWAADVFRNILFSSHEEIIESIAFGNLARDRRRNTRLQALLNHLRLQAKFMPSTYHQQLVDKKGLSPTCNQVRKALSMARDYIFGTDHPDARKMGAKHKCQVDDKMANKLDQTRHDIPLPLFRQSFRNYLWTERVEDAQSKASKRPKLASSATSTGRISRISTAVKGSAGTKFRVQLLSDARVAQTINFCDRLQDRLDAIPAGDKDKPLAHPLVEVGYSERSIERLKKHAAHESSNYLMNLFEAIFEVLASDPRANFPQIFLEQHIIYLIWRVEQAEISEIGWTKLAEGYTCNAGGFSHYPAGQSNYSALKVPAQEWSYACEVALTCSPWGKEIEAAAQKQIERYKNIVAAAEEKSEKAKQDKFEEQARRHEQLETLLEESPSGPGDAAFQKELEEKIAELRVVGKEALLRAIDNIKEQQKYREKNARAKKLLISLLGDLHEREGIREGDKWEAKDEMPSLSFEEEFSYSETQHDDSESRRRKVPGVPGSIQLSPSPERQIPTYSMPHPPPYTSADIFPRLPSPPRGNRSRTSVRDLWELSDDDIIVSSPKPRKRS</sequence>
<reference evidence="3 4" key="1">
    <citation type="submission" date="2021-02" db="EMBL/GenBank/DDBJ databases">
        <title>Genome assembly of Pseudopithomyces chartarum.</title>
        <authorList>
            <person name="Jauregui R."/>
            <person name="Singh J."/>
            <person name="Voisey C."/>
        </authorList>
    </citation>
    <scope>NUCLEOTIDE SEQUENCE [LARGE SCALE GENOMIC DNA]</scope>
    <source>
        <strain evidence="3 4">AGR01</strain>
    </source>
</reference>
<evidence type="ECO:0000313" key="3">
    <source>
        <dbReference type="EMBL" id="KAK3197574.1"/>
    </source>
</evidence>
<comment type="caution">
    <text evidence="3">The sequence shown here is derived from an EMBL/GenBank/DDBJ whole genome shotgun (WGS) entry which is preliminary data.</text>
</comment>
<evidence type="ECO:0000256" key="2">
    <source>
        <dbReference type="SAM" id="MobiDB-lite"/>
    </source>
</evidence>
<name>A0AAN6LM23_9PLEO</name>
<dbReference type="Proteomes" id="UP001280581">
    <property type="component" value="Unassembled WGS sequence"/>
</dbReference>
<feature type="coiled-coil region" evidence="1">
    <location>
        <begin position="472"/>
        <end position="506"/>
    </location>
</feature>
<gene>
    <name evidence="3" type="ORF">GRF29_216g656046</name>
</gene>
<keyword evidence="4" id="KW-1185">Reference proteome</keyword>
<dbReference type="AlphaFoldDB" id="A0AAN6LM23"/>
<accession>A0AAN6LM23</accession>
<evidence type="ECO:0000256" key="1">
    <source>
        <dbReference type="SAM" id="Coils"/>
    </source>
</evidence>
<dbReference type="EMBL" id="WVTA01000018">
    <property type="protein sequence ID" value="KAK3197574.1"/>
    <property type="molecule type" value="Genomic_DNA"/>
</dbReference>